<dbReference type="PROSITE" id="PS50011">
    <property type="entry name" value="PROTEIN_KINASE_DOM"/>
    <property type="match status" value="1"/>
</dbReference>
<feature type="compositionally biased region" description="Low complexity" evidence="9">
    <location>
        <begin position="75"/>
        <end position="85"/>
    </location>
</feature>
<evidence type="ECO:0000256" key="5">
    <source>
        <dbReference type="ARBA" id="ARBA00038035"/>
    </source>
</evidence>
<evidence type="ECO:0000313" key="12">
    <source>
        <dbReference type="Proteomes" id="UP001565368"/>
    </source>
</evidence>
<dbReference type="PANTHER" id="PTHR48013:SF25">
    <property type="entry name" value="MAP KINASE KINASE PBS2"/>
    <property type="match status" value="1"/>
</dbReference>
<dbReference type="EC" id="2.7.12.2" evidence="6"/>
<evidence type="ECO:0000256" key="9">
    <source>
        <dbReference type="SAM" id="MobiDB-lite"/>
    </source>
</evidence>
<evidence type="ECO:0000256" key="2">
    <source>
        <dbReference type="ARBA" id="ARBA00022741"/>
    </source>
</evidence>
<dbReference type="GeneID" id="95984886"/>
<evidence type="ECO:0000256" key="8">
    <source>
        <dbReference type="RuleBase" id="RU000304"/>
    </source>
</evidence>
<evidence type="ECO:0000256" key="6">
    <source>
        <dbReference type="ARBA" id="ARBA00038999"/>
    </source>
</evidence>
<dbReference type="RefSeq" id="XP_069209788.1">
    <property type="nucleotide sequence ID" value="XM_069352370.1"/>
</dbReference>
<dbReference type="Pfam" id="PF00069">
    <property type="entry name" value="Pkinase"/>
    <property type="match status" value="1"/>
</dbReference>
<reference evidence="11 12" key="1">
    <citation type="submission" date="2023-08" db="EMBL/GenBank/DDBJ databases">
        <title>Annotated Genome Sequence of Vanrija albida AlHP1.</title>
        <authorList>
            <person name="Herzog R."/>
        </authorList>
    </citation>
    <scope>NUCLEOTIDE SEQUENCE [LARGE SCALE GENOMIC DNA]</scope>
    <source>
        <strain evidence="11 12">AlHP1</strain>
    </source>
</reference>
<evidence type="ECO:0000256" key="1">
    <source>
        <dbReference type="ARBA" id="ARBA00022679"/>
    </source>
</evidence>
<keyword evidence="8" id="KW-0723">Serine/threonine-protein kinase</keyword>
<dbReference type="SUPFAM" id="SSF56112">
    <property type="entry name" value="Protein kinase-like (PK-like)"/>
    <property type="match status" value="1"/>
</dbReference>
<evidence type="ECO:0000256" key="7">
    <source>
        <dbReference type="PROSITE-ProRule" id="PRU10141"/>
    </source>
</evidence>
<keyword evidence="3 11" id="KW-0418">Kinase</keyword>
<accession>A0ABR3Q525</accession>
<feature type="binding site" evidence="7">
    <location>
        <position position="170"/>
    </location>
    <ligand>
        <name>ATP</name>
        <dbReference type="ChEBI" id="CHEBI:30616"/>
    </ligand>
</feature>
<proteinExistence type="inferred from homology"/>
<evidence type="ECO:0000256" key="3">
    <source>
        <dbReference type="ARBA" id="ARBA00022777"/>
    </source>
</evidence>
<gene>
    <name evidence="11" type="primary">wis1</name>
    <name evidence="11" type="ORF">Q8F55_003843</name>
</gene>
<comment type="similarity">
    <text evidence="5">Belongs to the protein kinase superfamily. STE Ser/Thr protein kinase family. MAP kinase kinase subfamily.</text>
</comment>
<comment type="caution">
    <text evidence="11">The sequence shown here is derived from an EMBL/GenBank/DDBJ whole genome shotgun (WGS) entry which is preliminary data.</text>
</comment>
<evidence type="ECO:0000313" key="11">
    <source>
        <dbReference type="EMBL" id="KAL1409844.1"/>
    </source>
</evidence>
<feature type="region of interest" description="Disordered" evidence="9">
    <location>
        <begin position="34"/>
        <end position="58"/>
    </location>
</feature>
<keyword evidence="2 7" id="KW-0547">Nucleotide-binding</keyword>
<dbReference type="PROSITE" id="PS00107">
    <property type="entry name" value="PROTEIN_KINASE_ATP"/>
    <property type="match status" value="1"/>
</dbReference>
<organism evidence="11 12">
    <name type="scientific">Vanrija albida</name>
    <dbReference type="NCBI Taxonomy" id="181172"/>
    <lineage>
        <taxon>Eukaryota</taxon>
        <taxon>Fungi</taxon>
        <taxon>Dikarya</taxon>
        <taxon>Basidiomycota</taxon>
        <taxon>Agaricomycotina</taxon>
        <taxon>Tremellomycetes</taxon>
        <taxon>Trichosporonales</taxon>
        <taxon>Trichosporonaceae</taxon>
        <taxon>Vanrija</taxon>
    </lineage>
</organism>
<dbReference type="InterPro" id="IPR011009">
    <property type="entry name" value="Kinase-like_dom_sf"/>
</dbReference>
<keyword evidence="4 7" id="KW-0067">ATP-binding</keyword>
<dbReference type="PANTHER" id="PTHR48013">
    <property type="entry name" value="DUAL SPECIFICITY MITOGEN-ACTIVATED PROTEIN KINASE KINASE 5-RELATED"/>
    <property type="match status" value="1"/>
</dbReference>
<keyword evidence="12" id="KW-1185">Reference proteome</keyword>
<dbReference type="Gene3D" id="1.10.510.10">
    <property type="entry name" value="Transferase(Phosphotransferase) domain 1"/>
    <property type="match status" value="1"/>
</dbReference>
<dbReference type="SMART" id="SM00220">
    <property type="entry name" value="S_TKc"/>
    <property type="match status" value="1"/>
</dbReference>
<feature type="compositionally biased region" description="Polar residues" evidence="9">
    <location>
        <begin position="40"/>
        <end position="49"/>
    </location>
</feature>
<name>A0ABR3Q525_9TREE</name>
<feature type="domain" description="Protein kinase" evidence="10">
    <location>
        <begin position="141"/>
        <end position="413"/>
    </location>
</feature>
<keyword evidence="1 11" id="KW-0808">Transferase</keyword>
<feature type="region of interest" description="Disordered" evidence="9">
    <location>
        <begin position="75"/>
        <end position="98"/>
    </location>
</feature>
<dbReference type="Gene3D" id="3.30.200.20">
    <property type="entry name" value="Phosphorylase Kinase, domain 1"/>
    <property type="match status" value="1"/>
</dbReference>
<evidence type="ECO:0000256" key="4">
    <source>
        <dbReference type="ARBA" id="ARBA00022840"/>
    </source>
</evidence>
<evidence type="ECO:0000259" key="10">
    <source>
        <dbReference type="PROSITE" id="PS50011"/>
    </source>
</evidence>
<protein>
    <recommendedName>
        <fullName evidence="6">mitogen-activated protein kinase kinase</fullName>
        <ecNumber evidence="6">2.7.12.2</ecNumber>
    </recommendedName>
</protein>
<sequence length="448" mass="48132">MGMRAPMGMGGVAAGGGAPAQLQTRLPPSLQAKMDKLAAQRSSAPSPMASNGVGPNPQAASMGALLRQQAMRSMGQPIPGAAGPPAMGGGGQEPAHETSKFSDFNQIMDPSGSLKFSKAVLHAGGVDFGDGQSFKINMDEMEVLGELGKGNYGSVQKVYHRPTGVMMAMKEIRLELDESKLNGIIMELDILHRAVAKEIVEFYGAFTIESCVYYCMEYMDAGSLDKLTGTGQVVKTAAGEEERDLLVPEPVLRRITAQIVRGLSFLKDELQIMHRDVKPTNVLINTKGEVKLCDFGVSGQLEKSLAKTNIGCQSYMAPERIKGESQNQVSTYTVSSDVWSVGLSIIEIAKGTYPYPPETFANVFAQLTAIVNGPAPTLPKGYSADAHDFVAKCLLKDPNKRPTYAQLLEHPFLKADKDADVDMAGWVASAMERQSQRSSVVPLQEVEV</sequence>
<dbReference type="PROSITE" id="PS00108">
    <property type="entry name" value="PROTEIN_KINASE_ST"/>
    <property type="match status" value="1"/>
</dbReference>
<dbReference type="Proteomes" id="UP001565368">
    <property type="component" value="Unassembled WGS sequence"/>
</dbReference>
<dbReference type="GO" id="GO:0004708">
    <property type="term" value="F:MAP kinase kinase activity"/>
    <property type="evidence" value="ECO:0007669"/>
    <property type="project" value="UniProtKB-EC"/>
</dbReference>
<dbReference type="EMBL" id="JBBXJM010000003">
    <property type="protein sequence ID" value="KAL1409844.1"/>
    <property type="molecule type" value="Genomic_DNA"/>
</dbReference>
<dbReference type="InterPro" id="IPR017441">
    <property type="entry name" value="Protein_kinase_ATP_BS"/>
</dbReference>
<dbReference type="InterPro" id="IPR008271">
    <property type="entry name" value="Ser/Thr_kinase_AS"/>
</dbReference>
<dbReference type="InterPro" id="IPR000719">
    <property type="entry name" value="Prot_kinase_dom"/>
</dbReference>